<keyword evidence="2" id="KW-1185">Reference proteome</keyword>
<evidence type="ECO:0000313" key="1">
    <source>
        <dbReference type="EMBL" id="SHE53301.1"/>
    </source>
</evidence>
<protein>
    <submittedName>
        <fullName evidence="1">Uncharacterized protein</fullName>
    </submittedName>
</protein>
<dbReference type="STRING" id="1484053.SAMN05444274_101614"/>
<name>A0A1M4U8X7_9BACT</name>
<organism evidence="1 2">
    <name type="scientific">Mariniphaga anaerophila</name>
    <dbReference type="NCBI Taxonomy" id="1484053"/>
    <lineage>
        <taxon>Bacteria</taxon>
        <taxon>Pseudomonadati</taxon>
        <taxon>Bacteroidota</taxon>
        <taxon>Bacteroidia</taxon>
        <taxon>Marinilabiliales</taxon>
        <taxon>Prolixibacteraceae</taxon>
        <taxon>Mariniphaga</taxon>
    </lineage>
</organism>
<reference evidence="1 2" key="1">
    <citation type="submission" date="2016-11" db="EMBL/GenBank/DDBJ databases">
        <authorList>
            <person name="Jaros S."/>
            <person name="Januszkiewicz K."/>
            <person name="Wedrychowicz H."/>
        </authorList>
    </citation>
    <scope>NUCLEOTIDE SEQUENCE [LARGE SCALE GENOMIC DNA]</scope>
    <source>
        <strain evidence="1 2">DSM 26910</strain>
    </source>
</reference>
<dbReference type="AlphaFoldDB" id="A0A1M4U8X7"/>
<sequence length="85" mass="9336">MVLDSKCFCGDKFIINPDVEIQVDLTELTALVGLFTHFKKLTLNENNIGKDTEVWAQGLAEKTVVNITSKVELKLESITIPGSVA</sequence>
<gene>
    <name evidence="1" type="ORF">SAMN05444274_101614</name>
</gene>
<dbReference type="Proteomes" id="UP000184164">
    <property type="component" value="Unassembled WGS sequence"/>
</dbReference>
<dbReference type="EMBL" id="FQUM01000001">
    <property type="protein sequence ID" value="SHE53301.1"/>
    <property type="molecule type" value="Genomic_DNA"/>
</dbReference>
<evidence type="ECO:0000313" key="2">
    <source>
        <dbReference type="Proteomes" id="UP000184164"/>
    </source>
</evidence>
<proteinExistence type="predicted"/>
<accession>A0A1M4U8X7</accession>